<dbReference type="InterPro" id="IPR017455">
    <property type="entry name" value="Znf_FYVE-rel"/>
</dbReference>
<dbReference type="InterPro" id="IPR011011">
    <property type="entry name" value="Znf_FYVE_PHD"/>
</dbReference>
<dbReference type="InterPro" id="IPR001849">
    <property type="entry name" value="PH_domain"/>
</dbReference>
<dbReference type="Pfam" id="PF01363">
    <property type="entry name" value="FYVE"/>
    <property type="match status" value="1"/>
</dbReference>
<dbReference type="PANTHER" id="PTHR39490">
    <property type="entry name" value="ARRESTIN DOMAIN-CONTAINING PROTEIN D"/>
    <property type="match status" value="1"/>
</dbReference>
<feature type="domain" description="FYVE-type" evidence="6">
    <location>
        <begin position="63"/>
        <end position="123"/>
    </location>
</feature>
<evidence type="ECO:0000259" key="5">
    <source>
        <dbReference type="PROSITE" id="PS50003"/>
    </source>
</evidence>
<dbReference type="InterPro" id="IPR000306">
    <property type="entry name" value="Znf_FYVE"/>
</dbReference>
<dbReference type="GO" id="GO:0008270">
    <property type="term" value="F:zinc ion binding"/>
    <property type="evidence" value="ECO:0007669"/>
    <property type="project" value="UniProtKB-KW"/>
</dbReference>
<comment type="caution">
    <text evidence="7">The sequence shown here is derived from an EMBL/GenBank/DDBJ whole genome shotgun (WGS) entry which is preliminary data.</text>
</comment>
<dbReference type="PROSITE" id="PS50178">
    <property type="entry name" value="ZF_FYVE"/>
    <property type="match status" value="1"/>
</dbReference>
<keyword evidence="8" id="KW-1185">Reference proteome</keyword>
<dbReference type="EMBL" id="CAIX01000087">
    <property type="protein sequence ID" value="CCI45072.1"/>
    <property type="molecule type" value="Genomic_DNA"/>
</dbReference>
<evidence type="ECO:0008006" key="9">
    <source>
        <dbReference type="Google" id="ProtNLM"/>
    </source>
</evidence>
<evidence type="ECO:0000313" key="8">
    <source>
        <dbReference type="Proteomes" id="UP000053237"/>
    </source>
</evidence>
<gene>
    <name evidence="7" type="ORF">BN9_059190</name>
</gene>
<dbReference type="Gene3D" id="2.30.29.30">
    <property type="entry name" value="Pleckstrin-homology domain (PH domain)/Phosphotyrosine-binding domain (PTB)"/>
    <property type="match status" value="1"/>
</dbReference>
<dbReference type="Gene3D" id="3.30.40.10">
    <property type="entry name" value="Zinc/RING finger domain, C3HC4 (zinc finger)"/>
    <property type="match status" value="1"/>
</dbReference>
<dbReference type="InParanoid" id="A0A024GFF2"/>
<reference evidence="7 8" key="1">
    <citation type="submission" date="2012-05" db="EMBL/GenBank/DDBJ databases">
        <title>Recombination and specialization in a pathogen metapopulation.</title>
        <authorList>
            <person name="Gardiner A."/>
            <person name="Kemen E."/>
            <person name="Schultz-Larsen T."/>
            <person name="MacLean D."/>
            <person name="Van Oosterhout C."/>
            <person name="Jones J.D.G."/>
        </authorList>
    </citation>
    <scope>NUCLEOTIDE SEQUENCE [LARGE SCALE GENOMIC DNA]</scope>
    <source>
        <strain evidence="7 8">Ac Nc2</strain>
    </source>
</reference>
<dbReference type="PROSITE" id="PS50003">
    <property type="entry name" value="PH_DOMAIN"/>
    <property type="match status" value="1"/>
</dbReference>
<dbReference type="OrthoDB" id="660555at2759"/>
<dbReference type="InterPro" id="IPR013083">
    <property type="entry name" value="Znf_RING/FYVE/PHD"/>
</dbReference>
<proteinExistence type="predicted"/>
<dbReference type="SMART" id="SM00064">
    <property type="entry name" value="FYVE"/>
    <property type="match status" value="1"/>
</dbReference>
<dbReference type="Proteomes" id="UP000053237">
    <property type="component" value="Unassembled WGS sequence"/>
</dbReference>
<evidence type="ECO:0000256" key="2">
    <source>
        <dbReference type="ARBA" id="ARBA00022771"/>
    </source>
</evidence>
<keyword evidence="2 4" id="KW-0863">Zinc-finger</keyword>
<dbReference type="SUPFAM" id="SSF50729">
    <property type="entry name" value="PH domain-like"/>
    <property type="match status" value="1"/>
</dbReference>
<accession>A0A024GFF2</accession>
<protein>
    <recommendedName>
        <fullName evidence="9">FYVE-type domain-containing protein</fullName>
    </recommendedName>
</protein>
<organism evidence="7 8">
    <name type="scientific">Albugo candida</name>
    <dbReference type="NCBI Taxonomy" id="65357"/>
    <lineage>
        <taxon>Eukaryota</taxon>
        <taxon>Sar</taxon>
        <taxon>Stramenopiles</taxon>
        <taxon>Oomycota</taxon>
        <taxon>Peronosporomycetes</taxon>
        <taxon>Albuginales</taxon>
        <taxon>Albuginaceae</taxon>
        <taxon>Albugo</taxon>
    </lineage>
</organism>
<evidence type="ECO:0000259" key="6">
    <source>
        <dbReference type="PROSITE" id="PS50178"/>
    </source>
</evidence>
<dbReference type="AlphaFoldDB" id="A0A024GFF2"/>
<keyword evidence="3" id="KW-0862">Zinc</keyword>
<name>A0A024GFF2_9STRA</name>
<evidence type="ECO:0000313" key="7">
    <source>
        <dbReference type="EMBL" id="CCI45072.1"/>
    </source>
</evidence>
<evidence type="ECO:0000256" key="1">
    <source>
        <dbReference type="ARBA" id="ARBA00022723"/>
    </source>
</evidence>
<keyword evidence="1" id="KW-0479">Metal-binding</keyword>
<evidence type="ECO:0000256" key="4">
    <source>
        <dbReference type="PROSITE-ProRule" id="PRU00091"/>
    </source>
</evidence>
<dbReference type="InterPro" id="IPR052113">
    <property type="entry name" value="FYVE-type_Zinc_Finger"/>
</dbReference>
<sequence length="305" mass="35447">MKSVKDQVIANARSIFSCCFQASSNPYDYDNTQPGKARIQRSRDTLASSSCSRYEKPPPWTKDDSSVCCTTCMDQFDLFTRKHHCRCCGLIFCHKCAGQYERIIKYGMDQPVRVCTTCWMQAKTENVYYERYLPILENGTLFVKYGLIRTRSVELWFLPQANVFQYRSVNLETRQYEGETKTIALDAIISVQEVSIGEDNADVGFRITTRESKEYRFDAKNSTVRRQWMNGIQVARDVRCVIQKQEKERRAREVEVETANLRQRSEEATCLEKKISSFQQDRRLLQAQRRGLLRAKYNLSTTAAS</sequence>
<dbReference type="PANTHER" id="PTHR39490:SF8">
    <property type="entry name" value="ZINC FINGER FYVE DOMAIN-CONTAINING PROTEIN 21"/>
    <property type="match status" value="1"/>
</dbReference>
<feature type="domain" description="PH" evidence="5">
    <location>
        <begin position="134"/>
        <end position="237"/>
    </location>
</feature>
<evidence type="ECO:0000256" key="3">
    <source>
        <dbReference type="ARBA" id="ARBA00022833"/>
    </source>
</evidence>
<dbReference type="SUPFAM" id="SSF57903">
    <property type="entry name" value="FYVE/PHD zinc finger"/>
    <property type="match status" value="1"/>
</dbReference>
<dbReference type="InterPro" id="IPR011993">
    <property type="entry name" value="PH-like_dom_sf"/>
</dbReference>